<dbReference type="InterPro" id="IPR005883">
    <property type="entry name" value="PilM"/>
</dbReference>
<keyword evidence="4" id="KW-1185">Reference proteome</keyword>
<name>A0ABR8SWJ9_9BACL</name>
<dbReference type="EMBL" id="JACSQL010000002">
    <property type="protein sequence ID" value="MBD7967693.1"/>
    <property type="molecule type" value="Genomic_DNA"/>
</dbReference>
<reference evidence="3 4" key="1">
    <citation type="submission" date="2020-08" db="EMBL/GenBank/DDBJ databases">
        <title>A Genomic Blueprint of the Chicken Gut Microbiome.</title>
        <authorList>
            <person name="Gilroy R."/>
            <person name="Ravi A."/>
            <person name="Getino M."/>
            <person name="Pursley I."/>
            <person name="Horton D.L."/>
            <person name="Alikhan N.-F."/>
            <person name="Baker D."/>
            <person name="Gharbi K."/>
            <person name="Hall N."/>
            <person name="Watson M."/>
            <person name="Adriaenssens E.M."/>
            <person name="Foster-Nyarko E."/>
            <person name="Jarju S."/>
            <person name="Secka A."/>
            <person name="Antonio M."/>
            <person name="Oren A."/>
            <person name="Chaudhuri R."/>
            <person name="La Ragione R.M."/>
            <person name="Hildebrand F."/>
            <person name="Pallen M.J."/>
        </authorList>
    </citation>
    <scope>NUCLEOTIDE SEQUENCE [LARGE SCALE GENOMIC DNA]</scope>
    <source>
        <strain evidence="3 4">Sa2BVA9</strain>
    </source>
</reference>
<feature type="region of interest" description="Disordered" evidence="1">
    <location>
        <begin position="492"/>
        <end position="519"/>
    </location>
</feature>
<dbReference type="RefSeq" id="WP_191798937.1">
    <property type="nucleotide sequence ID" value="NZ_JACSQL010000002.1"/>
</dbReference>
<dbReference type="Pfam" id="PF11104">
    <property type="entry name" value="PilM_2"/>
    <property type="match status" value="1"/>
</dbReference>
<dbReference type="Gene3D" id="3.30.420.40">
    <property type="match status" value="1"/>
</dbReference>
<dbReference type="SUPFAM" id="SSF53067">
    <property type="entry name" value="Actin-like ATPase domain"/>
    <property type="match status" value="1"/>
</dbReference>
<keyword evidence="2" id="KW-1133">Transmembrane helix</keyword>
<evidence type="ECO:0000313" key="4">
    <source>
        <dbReference type="Proteomes" id="UP000608071"/>
    </source>
</evidence>
<accession>A0ABR8SWJ9</accession>
<evidence type="ECO:0000256" key="2">
    <source>
        <dbReference type="SAM" id="Phobius"/>
    </source>
</evidence>
<sequence>MLGRTQKLTGLSIEQSGIRYVRLAKKTKDIEKHFFLPLEPGVMEENQIRDRDTLYTQLKTAVTNEKLKGTEVFLSVPPSQMVIRKLSVPITNGKQLQQFIQLEVETGLHLPFEHPVYDSMVTSTGDEETEILVFATPREVIQMYVDVVEEAGLKVAGVEISGTALSRLITFGTTREFGETMLIQLEASYLDVYMFRKGHLVFMRTLSLYDLAEDGGEISSLKLDEISAEIARMLNFYQYSLHDGEARIEEIIVTGQDQLRQTLTFELSTSLPEILVTEEAFLRTGTQLPVDADYNEYRLAAGAALKPIGSYNINIFPREDKEALYFPYVAMILVGVWIIGVAATGSFYIVNKGEISNQEQRITTLQEQRQSIEDELRLVNVSGLSPLDRKEVIQEIREYRDSPVSMLKELEHHLPQGALLRNVGYTYGSAMEITLYTPQMEQASEYLSSLREMSFVKDAMIANLARRQTNLSDAAQENGQYTAVYQVSLDREVQPSEESVAGGSMPEDQEEVIGDGADK</sequence>
<dbReference type="Proteomes" id="UP000608071">
    <property type="component" value="Unassembled WGS sequence"/>
</dbReference>
<organism evidence="3 4">
    <name type="scientific">Paenibacillus gallinarum</name>
    <dbReference type="NCBI Taxonomy" id="2762232"/>
    <lineage>
        <taxon>Bacteria</taxon>
        <taxon>Bacillati</taxon>
        <taxon>Bacillota</taxon>
        <taxon>Bacilli</taxon>
        <taxon>Bacillales</taxon>
        <taxon>Paenibacillaceae</taxon>
        <taxon>Paenibacillus</taxon>
    </lineage>
</organism>
<keyword evidence="2" id="KW-0812">Transmembrane</keyword>
<gene>
    <name evidence="3" type="primary">pilM</name>
    <name evidence="3" type="ORF">H9647_06440</name>
</gene>
<dbReference type="PANTHER" id="PTHR32432:SF3">
    <property type="entry name" value="ETHANOLAMINE UTILIZATION PROTEIN EUTJ"/>
    <property type="match status" value="1"/>
</dbReference>
<comment type="caution">
    <text evidence="3">The sequence shown here is derived from an EMBL/GenBank/DDBJ whole genome shotgun (WGS) entry which is preliminary data.</text>
</comment>
<keyword evidence="2" id="KW-0472">Membrane</keyword>
<evidence type="ECO:0000256" key="1">
    <source>
        <dbReference type="SAM" id="MobiDB-lite"/>
    </source>
</evidence>
<protein>
    <submittedName>
        <fullName evidence="3">Pilus assembly protein PilM</fullName>
    </submittedName>
</protein>
<evidence type="ECO:0000313" key="3">
    <source>
        <dbReference type="EMBL" id="MBD7967693.1"/>
    </source>
</evidence>
<dbReference type="InterPro" id="IPR050696">
    <property type="entry name" value="FtsA/MreB"/>
</dbReference>
<proteinExistence type="predicted"/>
<dbReference type="PANTHER" id="PTHR32432">
    <property type="entry name" value="CELL DIVISION PROTEIN FTSA-RELATED"/>
    <property type="match status" value="1"/>
</dbReference>
<feature type="transmembrane region" description="Helical" evidence="2">
    <location>
        <begin position="325"/>
        <end position="350"/>
    </location>
</feature>
<dbReference type="InterPro" id="IPR043129">
    <property type="entry name" value="ATPase_NBD"/>
</dbReference>